<evidence type="ECO:0000313" key="8">
    <source>
        <dbReference type="EMBL" id="MBM6739119.1"/>
    </source>
</evidence>
<dbReference type="InterPro" id="IPR027022">
    <property type="entry name" value="ABC_permease_BceB-typ"/>
</dbReference>
<feature type="transmembrane region" description="Helical" evidence="6">
    <location>
        <begin position="20"/>
        <end position="40"/>
    </location>
</feature>
<feature type="transmembrane region" description="Helical" evidence="6">
    <location>
        <begin position="611"/>
        <end position="633"/>
    </location>
</feature>
<keyword evidence="6" id="KW-0813">Transport</keyword>
<evidence type="ECO:0000256" key="5">
    <source>
        <dbReference type="ARBA" id="ARBA00023136"/>
    </source>
</evidence>
<dbReference type="InterPro" id="IPR003838">
    <property type="entry name" value="ABC3_permease_C"/>
</dbReference>
<feature type="transmembrane region" description="Helical" evidence="6">
    <location>
        <begin position="148"/>
        <end position="169"/>
    </location>
</feature>
<feature type="domain" description="ABC3 transporter permease C-terminal" evidence="7">
    <location>
        <begin position="59"/>
        <end position="178"/>
    </location>
</feature>
<keyword evidence="5 6" id="KW-0472">Membrane</keyword>
<dbReference type="Proteomes" id="UP000716906">
    <property type="component" value="Unassembled WGS sequence"/>
</dbReference>
<evidence type="ECO:0000256" key="2">
    <source>
        <dbReference type="ARBA" id="ARBA00022475"/>
    </source>
</evidence>
<reference evidence="8 9" key="1">
    <citation type="journal article" date="2021" name="Sci. Rep.">
        <title>The distribution of antibiotic resistance genes in chicken gut microbiota commensals.</title>
        <authorList>
            <person name="Juricova H."/>
            <person name="Matiasovicova J."/>
            <person name="Kubasova T."/>
            <person name="Cejkova D."/>
            <person name="Rychlik I."/>
        </authorList>
    </citation>
    <scope>NUCLEOTIDE SEQUENCE [LARGE SCALE GENOMIC DNA]</scope>
    <source>
        <strain evidence="8 9">An773</strain>
    </source>
</reference>
<feature type="transmembrane region" description="Helical" evidence="6">
    <location>
        <begin position="648"/>
        <end position="671"/>
    </location>
</feature>
<sequence length="681" mass="77519">MLGKLAFRNMKRSLRDYSIYLFTMILISALMFSFNSMIFSENVRRLSAEAGLFGAMIGVATFFVVLIVIWLIHYMVKFMAGKRSREFGIYMLLGFHKRQIARLFLRENLLLGVIAFAAGILPGLFLQQVMLTAIYGMLDISYDLSMDWGWETFALTGGIYFGSYVLALLRNHRRFRRMDIRDMLDEERRGEEAGQGGDRSWWIFAGSLVYFLIFAFLLLDGRITMETVWPLLAGLSAAVYGLFAGLSGFLVKYIRAGGAGLWRHERIFVLRQLASKVRTMRFTMGTLTILFAAAFVGASCALMLNQFQLTQAEEKWPFDVMVYSPDPGYDFRQEEQLTEEYASVESSRVYQIYENGSSRWNDWLESQETGADGAYFHYDTYMKLSDYNALRAMLGREPVSLGDGEYLVQTKERLRENVEPMTEKPLSLSGPGGERQDYTCAGIETGGFEQNGHNGADYVLVVPDAAADRMQPYYALFAAQAQGRQEGDKENLRSMRELRAALMELEGAAAGTDDWYGWEETTEDYGYGSDIMYVSNSFVLVREPETFDMQFLLSTFMFPLFYIGLVYLCVALTVLAVQQLSDAAKHRRRYDILRKLGLGDRELSGLILRQLFIYYLCPFLAALALGAMFAGYIGENFARYSGVTAPAWSYFGLSVLLFTAVYLIYFAMTYIEFRRNVTVGR</sequence>
<evidence type="ECO:0000256" key="1">
    <source>
        <dbReference type="ARBA" id="ARBA00004651"/>
    </source>
</evidence>
<dbReference type="RefSeq" id="WP_191493915.1">
    <property type="nucleotide sequence ID" value="NZ_JACLYY010000016.1"/>
</dbReference>
<dbReference type="Pfam" id="PF02687">
    <property type="entry name" value="FtsX"/>
    <property type="match status" value="2"/>
</dbReference>
<feature type="transmembrane region" description="Helical" evidence="6">
    <location>
        <begin position="282"/>
        <end position="304"/>
    </location>
</feature>
<evidence type="ECO:0000313" key="9">
    <source>
        <dbReference type="Proteomes" id="UP000716906"/>
    </source>
</evidence>
<feature type="transmembrane region" description="Helical" evidence="6">
    <location>
        <begin position="201"/>
        <end position="219"/>
    </location>
</feature>
<keyword evidence="3 6" id="KW-0812">Transmembrane</keyword>
<comment type="caution">
    <text evidence="8">The sequence shown here is derived from an EMBL/GenBank/DDBJ whole genome shotgun (WGS) entry which is preliminary data.</text>
</comment>
<dbReference type="PANTHER" id="PTHR46795">
    <property type="entry name" value="ABC TRANSPORTER PERMEASE-RELATED-RELATED"/>
    <property type="match status" value="1"/>
</dbReference>
<keyword evidence="2 6" id="KW-1003">Cell membrane</keyword>
<evidence type="ECO:0000256" key="4">
    <source>
        <dbReference type="ARBA" id="ARBA00022989"/>
    </source>
</evidence>
<feature type="transmembrane region" description="Helical" evidence="6">
    <location>
        <begin position="52"/>
        <end position="76"/>
    </location>
</feature>
<keyword evidence="9" id="KW-1185">Reference proteome</keyword>
<protein>
    <submittedName>
        <fullName evidence="8">ABC transporter permease</fullName>
    </submittedName>
</protein>
<feature type="transmembrane region" description="Helical" evidence="6">
    <location>
        <begin position="551"/>
        <end position="577"/>
    </location>
</feature>
<proteinExistence type="inferred from homology"/>
<dbReference type="EMBL" id="JACLYY010000016">
    <property type="protein sequence ID" value="MBM6739119.1"/>
    <property type="molecule type" value="Genomic_DNA"/>
</dbReference>
<organism evidence="8 9">
    <name type="scientific">Faecalicatena fissicatena</name>
    <dbReference type="NCBI Taxonomy" id="290055"/>
    <lineage>
        <taxon>Bacteria</taxon>
        <taxon>Bacillati</taxon>
        <taxon>Bacillota</taxon>
        <taxon>Clostridia</taxon>
        <taxon>Lachnospirales</taxon>
        <taxon>Lachnospiraceae</taxon>
        <taxon>Faecalicatena</taxon>
    </lineage>
</organism>
<feature type="domain" description="ABC3 transporter permease C-terminal" evidence="7">
    <location>
        <begin position="564"/>
        <end position="668"/>
    </location>
</feature>
<feature type="transmembrane region" description="Helical" evidence="6">
    <location>
        <begin position="231"/>
        <end position="254"/>
    </location>
</feature>
<evidence type="ECO:0000259" key="7">
    <source>
        <dbReference type="Pfam" id="PF02687"/>
    </source>
</evidence>
<gene>
    <name evidence="8" type="ORF">H7U36_13600</name>
</gene>
<comment type="subcellular location">
    <subcellularLocation>
        <location evidence="1 6">Cell membrane</location>
        <topology evidence="1 6">Multi-pass membrane protein</topology>
    </subcellularLocation>
</comment>
<evidence type="ECO:0000256" key="6">
    <source>
        <dbReference type="PIRNR" id="PIRNR018968"/>
    </source>
</evidence>
<name>A0ABS2EBS9_9FIRM</name>
<dbReference type="InterPro" id="IPR052536">
    <property type="entry name" value="ABC-4_Integral_Memb_Prot"/>
</dbReference>
<dbReference type="PANTHER" id="PTHR46795:SF3">
    <property type="entry name" value="ABC TRANSPORTER PERMEASE"/>
    <property type="match status" value="1"/>
</dbReference>
<dbReference type="PIRSF" id="PIRSF018968">
    <property type="entry name" value="ABC_permease_BceB"/>
    <property type="match status" value="1"/>
</dbReference>
<evidence type="ECO:0000256" key="3">
    <source>
        <dbReference type="ARBA" id="ARBA00022692"/>
    </source>
</evidence>
<keyword evidence="4 6" id="KW-1133">Transmembrane helix</keyword>
<comment type="similarity">
    <text evidence="6">Belongs to the ABC-4 integral membrane protein family.</text>
</comment>
<accession>A0ABS2EBS9</accession>
<feature type="transmembrane region" description="Helical" evidence="6">
    <location>
        <begin position="109"/>
        <end position="136"/>
    </location>
</feature>